<protein>
    <submittedName>
        <fullName evidence="2">Uncharacterized protein</fullName>
    </submittedName>
</protein>
<dbReference type="OrthoDB" id="3199698at2759"/>
<dbReference type="Proteomes" id="UP000186601">
    <property type="component" value="Unassembled WGS sequence"/>
</dbReference>
<feature type="non-terminal residue" evidence="2">
    <location>
        <position position="672"/>
    </location>
</feature>
<gene>
    <name evidence="2" type="ORF">PHLCEN_2v12556</name>
</gene>
<sequence>MSVTTGRPCSATGDFLPPGTPAPSHTSADPADWAPYADRIQFETAEFLYKRTQMSQGNVDFLMDLWAASLLQHGGVPPFANFKHMHELIDSTPLGDAPWATMEASFIGDLPNNPPSWMTAKYELCFRDPRVCARNMLANPDFANEFDAVPYREYDGRMRRRYCDLLSGDWSWRQADLIAADPNTHGAMLVPLVLGSDKTTVSVGTGDNEYYPLYISLGNVHNNVRRAHRNAVMVLAFLAIPKADKKYRKDPRFRKFRRQLFHTSIAAILQPLKAVMSKPEATRCPDGHFRRAIYGLGPYIADYIEQVLVGNIVQGWCVTCPTLQANLEQPPDGNIRCRAYTDAVIAGMDLKSLWQEYGIVGDLILEHGETKAQEIMDQIDRRINAVPSFPGLRNFKQGRDFKQWTGDDSKGLMKVYLPAIADFVPKDMLRAASTFIDFCYLVRRSVHSEETVQQIEDCLTRYHQYREIFRTTGVCEDGFSSLPRQHSAWHYPGHIRNFGSPNGLCSSITESKHIKAVKEPWRQSNRYEALSQMLLTNQRIDKLAAARTDFKARHMLDGTCLSATLQAILAEMTAEENVDAEADAAAEQPLDEDDEDDAVGVVEGGRVLGDVVLARRPARGYPRDFRSLGAHIGVPNLSRLIARFVYNQLHPDAQLADDAPTPRRPDIEGHVK</sequence>
<organism evidence="2 3">
    <name type="scientific">Hermanssonia centrifuga</name>
    <dbReference type="NCBI Taxonomy" id="98765"/>
    <lineage>
        <taxon>Eukaryota</taxon>
        <taxon>Fungi</taxon>
        <taxon>Dikarya</taxon>
        <taxon>Basidiomycota</taxon>
        <taxon>Agaricomycotina</taxon>
        <taxon>Agaricomycetes</taxon>
        <taxon>Polyporales</taxon>
        <taxon>Meruliaceae</taxon>
        <taxon>Hermanssonia</taxon>
    </lineage>
</organism>
<dbReference type="Pfam" id="PF18759">
    <property type="entry name" value="Plavaka"/>
    <property type="match status" value="1"/>
</dbReference>
<feature type="region of interest" description="Disordered" evidence="1">
    <location>
        <begin position="1"/>
        <end position="30"/>
    </location>
</feature>
<proteinExistence type="predicted"/>
<accession>A0A2R6NH40</accession>
<reference evidence="2 3" key="1">
    <citation type="submission" date="2018-02" db="EMBL/GenBank/DDBJ databases">
        <title>Genome sequence of the basidiomycete white-rot fungus Phlebia centrifuga.</title>
        <authorList>
            <person name="Granchi Z."/>
            <person name="Peng M."/>
            <person name="de Vries R.P."/>
            <person name="Hilden K."/>
            <person name="Makela M.R."/>
            <person name="Grigoriev I."/>
            <person name="Riley R."/>
        </authorList>
    </citation>
    <scope>NUCLEOTIDE SEQUENCE [LARGE SCALE GENOMIC DNA]</scope>
    <source>
        <strain evidence="2 3">FBCC195</strain>
    </source>
</reference>
<evidence type="ECO:0000256" key="1">
    <source>
        <dbReference type="SAM" id="MobiDB-lite"/>
    </source>
</evidence>
<dbReference type="EMBL" id="MLYV02001269">
    <property type="protein sequence ID" value="PSR71568.1"/>
    <property type="molecule type" value="Genomic_DNA"/>
</dbReference>
<keyword evidence="3" id="KW-1185">Reference proteome</keyword>
<name>A0A2R6NH40_9APHY</name>
<dbReference type="AlphaFoldDB" id="A0A2R6NH40"/>
<comment type="caution">
    <text evidence="2">The sequence shown here is derived from an EMBL/GenBank/DDBJ whole genome shotgun (WGS) entry which is preliminary data.</text>
</comment>
<evidence type="ECO:0000313" key="2">
    <source>
        <dbReference type="EMBL" id="PSR71568.1"/>
    </source>
</evidence>
<dbReference type="InterPro" id="IPR041078">
    <property type="entry name" value="Plavaka"/>
</dbReference>
<evidence type="ECO:0000313" key="3">
    <source>
        <dbReference type="Proteomes" id="UP000186601"/>
    </source>
</evidence>
<dbReference type="STRING" id="98765.A0A2R6NH40"/>